<reference evidence="1 2" key="1">
    <citation type="submission" date="2023-10" db="EMBL/GenBank/DDBJ databases">
        <title>Two novel species belonging to the OM43/NOR5 clade.</title>
        <authorList>
            <person name="Park M."/>
        </authorList>
    </citation>
    <scope>NUCLEOTIDE SEQUENCE [LARGE SCALE GENOMIC DNA]</scope>
    <source>
        <strain evidence="1 2">IMCC43200</strain>
    </source>
</reference>
<name>A0ABZ0I3R2_9GAMM</name>
<evidence type="ECO:0000313" key="2">
    <source>
        <dbReference type="Proteomes" id="UP001626537"/>
    </source>
</evidence>
<proteinExistence type="predicted"/>
<dbReference type="RefSeq" id="WP_407348785.1">
    <property type="nucleotide sequence ID" value="NZ_CP136864.1"/>
</dbReference>
<organism evidence="1 2">
    <name type="scientific">Congregibacter variabilis</name>
    <dbReference type="NCBI Taxonomy" id="3081200"/>
    <lineage>
        <taxon>Bacteria</taxon>
        <taxon>Pseudomonadati</taxon>
        <taxon>Pseudomonadota</taxon>
        <taxon>Gammaproteobacteria</taxon>
        <taxon>Cellvibrionales</taxon>
        <taxon>Halieaceae</taxon>
        <taxon>Congregibacter</taxon>
    </lineage>
</organism>
<accession>A0ABZ0I3R2</accession>
<dbReference type="InterPro" id="IPR008318">
    <property type="entry name" value="UCP030820"/>
</dbReference>
<keyword evidence="2" id="KW-1185">Reference proteome</keyword>
<sequence length="145" mass="15862">MENLEQGPGATLRTTSDALQSYTLQHWVEAGKPASCAVEVAGEDDLAPHYPALVLVSRITIYFAGFMDGRGFSHAGKLRQLGFTGELFADGDVLPDQWVFLERCGFDAIRGGEVASSAHALPGFTERYQADARELDPLFRRKRSA</sequence>
<dbReference type="EMBL" id="CP136864">
    <property type="protein sequence ID" value="WOJ94147.1"/>
    <property type="molecule type" value="Genomic_DNA"/>
</dbReference>
<gene>
    <name evidence="1" type="ORF">R0135_03005</name>
</gene>
<evidence type="ECO:0000313" key="1">
    <source>
        <dbReference type="EMBL" id="WOJ94147.1"/>
    </source>
</evidence>
<protein>
    <submittedName>
        <fullName evidence="1">DUF934 domain-containing protein</fullName>
    </submittedName>
</protein>
<dbReference type="Proteomes" id="UP001626537">
    <property type="component" value="Chromosome"/>
</dbReference>
<dbReference type="Pfam" id="PF06073">
    <property type="entry name" value="DUF934"/>
    <property type="match status" value="1"/>
</dbReference>